<evidence type="ECO:0000256" key="1">
    <source>
        <dbReference type="ARBA" id="ARBA00009277"/>
    </source>
</evidence>
<dbReference type="Proteomes" id="UP000319296">
    <property type="component" value="Unassembled WGS sequence"/>
</dbReference>
<protein>
    <submittedName>
        <fullName evidence="3">IS21 family transposase</fullName>
    </submittedName>
</protein>
<dbReference type="Pfam" id="PF00665">
    <property type="entry name" value="rve"/>
    <property type="match status" value="1"/>
</dbReference>
<accession>A0A519BP60</accession>
<dbReference type="InterPro" id="IPR054353">
    <property type="entry name" value="IstA-like_C"/>
</dbReference>
<dbReference type="EMBL" id="SGBB01000003">
    <property type="protein sequence ID" value="RZD18999.1"/>
    <property type="molecule type" value="Genomic_DNA"/>
</dbReference>
<dbReference type="PANTHER" id="PTHR35004">
    <property type="entry name" value="TRANSPOSASE RV3428C-RELATED"/>
    <property type="match status" value="1"/>
</dbReference>
<reference evidence="3 4" key="1">
    <citation type="journal article" date="2019" name="ISME J.">
        <title>Insights into ecological role of a new deltaproteobacterial order Candidatus Acidulodesulfobacterales by metagenomics and metatranscriptomics.</title>
        <authorList>
            <person name="Tan S."/>
            <person name="Liu J."/>
            <person name="Fang Y."/>
            <person name="Hedlund B.P."/>
            <person name="Lian Z.H."/>
            <person name="Huang L.Y."/>
            <person name="Li J.T."/>
            <person name="Huang L.N."/>
            <person name="Li W.J."/>
            <person name="Jiang H.C."/>
            <person name="Dong H.L."/>
            <person name="Shu W.S."/>
        </authorList>
    </citation>
    <scope>NUCLEOTIDE SEQUENCE [LARGE SCALE GENOMIC DNA]</scope>
    <source>
        <strain evidence="3">AP1</strain>
    </source>
</reference>
<evidence type="ECO:0000313" key="3">
    <source>
        <dbReference type="EMBL" id="RZD18999.1"/>
    </source>
</evidence>
<dbReference type="SUPFAM" id="SSF53098">
    <property type="entry name" value="Ribonuclease H-like"/>
    <property type="match status" value="1"/>
</dbReference>
<dbReference type="AlphaFoldDB" id="A0A519BP60"/>
<dbReference type="InterPro" id="IPR001584">
    <property type="entry name" value="Integrase_cat-core"/>
</dbReference>
<dbReference type="Pfam" id="PF22483">
    <property type="entry name" value="Mu-transpos_C_2"/>
    <property type="match status" value="1"/>
</dbReference>
<dbReference type="NCBIfam" id="NF033546">
    <property type="entry name" value="transpos_IS21"/>
    <property type="match status" value="1"/>
</dbReference>
<dbReference type="GO" id="GO:0003676">
    <property type="term" value="F:nucleic acid binding"/>
    <property type="evidence" value="ECO:0007669"/>
    <property type="project" value="InterPro"/>
</dbReference>
<comment type="caution">
    <text evidence="3">The sequence shown here is derived from an EMBL/GenBank/DDBJ whole genome shotgun (WGS) entry which is preliminary data.</text>
</comment>
<evidence type="ECO:0000259" key="2">
    <source>
        <dbReference type="PROSITE" id="PS50994"/>
    </source>
</evidence>
<gene>
    <name evidence="3" type="ORF">EVG15_02535</name>
</gene>
<sequence length="474" mass="55236">MYYSVKTLLENGKSISEIARTFDIDRKTVRKIKKSITEGEITPPSIERKSILDNYKNDIKSYLEDELNSVLIHQKLTEKYNLAISYSAVKRYVKGIKGPDAPFMPLISAPGEEAQVDFGYGGYFLKNGKKVKVWIFCMVLSFSRYGYFELVLDQSVPTFINCHIHAFEFFNGTPKTVKIDNLKSAVLKASFYEPIIQEEYAAMLMHYNSMPVTRRVKQPTDKGKVESGVKYVKNNFIKGLETKDYYEATKELKIWTNKINQRIHGTTRKVPFEQFKKENLSLLPVSRFEIYTVERRQINNYGHICYRYNFYSLPYKYKGEFVTIKSNGYILKIYDEKLNQIAVHSISQDKGDFITLEDHVPVFRKNTDKYYESLQSIGQDALIFFDNIKKLRPHYWHRIIAGIISFRKYYSNEEINASLKRANLYSTFNYLSVKKILEDKLYDKKDFTAEATGSGYFTDLAIYDRLTGGANERA</sequence>
<dbReference type="InterPro" id="IPR036397">
    <property type="entry name" value="RNaseH_sf"/>
</dbReference>
<organism evidence="3 4">
    <name type="scientific">Candidatus Acididesulfobacter diazotrophicus</name>
    <dbReference type="NCBI Taxonomy" id="2597226"/>
    <lineage>
        <taxon>Bacteria</taxon>
        <taxon>Deltaproteobacteria</taxon>
        <taxon>Candidatus Acidulodesulfobacterales</taxon>
        <taxon>Candidatus Acididesulfobacter</taxon>
    </lineage>
</organism>
<feature type="domain" description="Integrase catalytic" evidence="2">
    <location>
        <begin position="106"/>
        <end position="279"/>
    </location>
</feature>
<comment type="similarity">
    <text evidence="1">Belongs to the transposase IS21/IS408/IS1162 family.</text>
</comment>
<dbReference type="InterPro" id="IPR012337">
    <property type="entry name" value="RNaseH-like_sf"/>
</dbReference>
<proteinExistence type="inferred from homology"/>
<dbReference type="GO" id="GO:0015074">
    <property type="term" value="P:DNA integration"/>
    <property type="evidence" value="ECO:0007669"/>
    <property type="project" value="InterPro"/>
</dbReference>
<evidence type="ECO:0000313" key="4">
    <source>
        <dbReference type="Proteomes" id="UP000319296"/>
    </source>
</evidence>
<name>A0A519BP60_9DELT</name>
<dbReference type="PROSITE" id="PS50994">
    <property type="entry name" value="INTEGRASE"/>
    <property type="match status" value="1"/>
</dbReference>
<dbReference type="Gene3D" id="3.30.420.10">
    <property type="entry name" value="Ribonuclease H-like superfamily/Ribonuclease H"/>
    <property type="match status" value="1"/>
</dbReference>
<dbReference type="Gene3D" id="1.10.10.60">
    <property type="entry name" value="Homeodomain-like"/>
    <property type="match status" value="1"/>
</dbReference>